<protein>
    <submittedName>
        <fullName evidence="6">TetR/AcrR family transcriptional regulator</fullName>
    </submittedName>
</protein>
<dbReference type="Pfam" id="PF00440">
    <property type="entry name" value="TetR_N"/>
    <property type="match status" value="1"/>
</dbReference>
<evidence type="ECO:0000256" key="2">
    <source>
        <dbReference type="ARBA" id="ARBA00023125"/>
    </source>
</evidence>
<feature type="domain" description="HTH tetR-type" evidence="5">
    <location>
        <begin position="13"/>
        <end position="73"/>
    </location>
</feature>
<organism evidence="6 7">
    <name type="scientific">Nocardioides marmorisolisilvae</name>
    <dbReference type="NCBI Taxonomy" id="1542737"/>
    <lineage>
        <taxon>Bacteria</taxon>
        <taxon>Bacillati</taxon>
        <taxon>Actinomycetota</taxon>
        <taxon>Actinomycetes</taxon>
        <taxon>Propionibacteriales</taxon>
        <taxon>Nocardioidaceae</taxon>
        <taxon>Nocardioides</taxon>
    </lineage>
</organism>
<dbReference type="PANTHER" id="PTHR30055:SF174">
    <property type="entry name" value="TRANSCRIPTIONAL REGULATORY PROTEIN (PROBABLY TETR-FAMILY)-RELATED"/>
    <property type="match status" value="1"/>
</dbReference>
<name>A0A3N0DU13_9ACTN</name>
<dbReference type="SUPFAM" id="SSF46689">
    <property type="entry name" value="Homeodomain-like"/>
    <property type="match status" value="1"/>
</dbReference>
<dbReference type="PANTHER" id="PTHR30055">
    <property type="entry name" value="HTH-TYPE TRANSCRIPTIONAL REGULATOR RUTR"/>
    <property type="match status" value="1"/>
</dbReference>
<dbReference type="InterPro" id="IPR050109">
    <property type="entry name" value="HTH-type_TetR-like_transc_reg"/>
</dbReference>
<dbReference type="InterPro" id="IPR001647">
    <property type="entry name" value="HTH_TetR"/>
</dbReference>
<gene>
    <name evidence="6" type="ORF">EFL95_08720</name>
</gene>
<comment type="caution">
    <text evidence="6">The sequence shown here is derived from an EMBL/GenBank/DDBJ whole genome shotgun (WGS) entry which is preliminary data.</text>
</comment>
<dbReference type="EMBL" id="RJSG01000002">
    <property type="protein sequence ID" value="RNL79108.1"/>
    <property type="molecule type" value="Genomic_DNA"/>
</dbReference>
<evidence type="ECO:0000256" key="4">
    <source>
        <dbReference type="PROSITE-ProRule" id="PRU00335"/>
    </source>
</evidence>
<dbReference type="RefSeq" id="WP_123233610.1">
    <property type="nucleotide sequence ID" value="NZ_RJSG01000002.1"/>
</dbReference>
<keyword evidence="7" id="KW-1185">Reference proteome</keyword>
<evidence type="ECO:0000259" key="5">
    <source>
        <dbReference type="PROSITE" id="PS50977"/>
    </source>
</evidence>
<dbReference type="OrthoDB" id="8479950at2"/>
<dbReference type="Pfam" id="PF21943">
    <property type="entry name" value="TetR_C_46"/>
    <property type="match status" value="1"/>
</dbReference>
<sequence>MTSTSGRTRMSPEGRREQLLELGTQLLSTRTLDEISIEVLAEEAGISRGLLYHYFGNKQDFHVAVVRRAVEQLVAITAPRDIEDPLEQLAVSLGAYVDYVVENYTGYVSLVRAASGGNDELRTIYEAGRRALVDRIFEVTGSDGMDALGVPDSPAVRLLADGWSAMTEAVVVAWVADDHGLSREDLLQRLAGALPAIALA</sequence>
<reference evidence="6 7" key="1">
    <citation type="submission" date="2018-11" db="EMBL/GenBank/DDBJ databases">
        <authorList>
            <person name="Li F."/>
        </authorList>
    </citation>
    <scope>NUCLEOTIDE SEQUENCE [LARGE SCALE GENOMIC DNA]</scope>
    <source>
        <strain evidence="6 7">KIS18-7</strain>
    </source>
</reference>
<dbReference type="GO" id="GO:0003700">
    <property type="term" value="F:DNA-binding transcription factor activity"/>
    <property type="evidence" value="ECO:0007669"/>
    <property type="project" value="TreeGrafter"/>
</dbReference>
<proteinExistence type="predicted"/>
<keyword evidence="2 4" id="KW-0238">DNA-binding</keyword>
<accession>A0A3N0DU13</accession>
<dbReference type="AlphaFoldDB" id="A0A3N0DU13"/>
<keyword evidence="1" id="KW-0805">Transcription regulation</keyword>
<dbReference type="InterPro" id="IPR009057">
    <property type="entry name" value="Homeodomain-like_sf"/>
</dbReference>
<dbReference type="PROSITE" id="PS50977">
    <property type="entry name" value="HTH_TETR_2"/>
    <property type="match status" value="1"/>
</dbReference>
<dbReference type="Gene3D" id="1.10.357.10">
    <property type="entry name" value="Tetracycline Repressor, domain 2"/>
    <property type="match status" value="1"/>
</dbReference>
<dbReference type="InterPro" id="IPR054129">
    <property type="entry name" value="DesT_TetR_C"/>
</dbReference>
<feature type="DNA-binding region" description="H-T-H motif" evidence="4">
    <location>
        <begin position="36"/>
        <end position="55"/>
    </location>
</feature>
<evidence type="ECO:0000256" key="3">
    <source>
        <dbReference type="ARBA" id="ARBA00023163"/>
    </source>
</evidence>
<evidence type="ECO:0000313" key="6">
    <source>
        <dbReference type="EMBL" id="RNL79108.1"/>
    </source>
</evidence>
<dbReference type="PRINTS" id="PR00455">
    <property type="entry name" value="HTHTETR"/>
</dbReference>
<evidence type="ECO:0000256" key="1">
    <source>
        <dbReference type="ARBA" id="ARBA00023015"/>
    </source>
</evidence>
<evidence type="ECO:0000313" key="7">
    <source>
        <dbReference type="Proteomes" id="UP000277094"/>
    </source>
</evidence>
<dbReference type="GO" id="GO:0000976">
    <property type="term" value="F:transcription cis-regulatory region binding"/>
    <property type="evidence" value="ECO:0007669"/>
    <property type="project" value="TreeGrafter"/>
</dbReference>
<dbReference type="Proteomes" id="UP000277094">
    <property type="component" value="Unassembled WGS sequence"/>
</dbReference>
<keyword evidence="3" id="KW-0804">Transcription</keyword>